<dbReference type="NCBIfam" id="TIGR00791">
    <property type="entry name" value="gntP"/>
    <property type="match status" value="1"/>
</dbReference>
<evidence type="ECO:0000313" key="2">
    <source>
        <dbReference type="EMBL" id="STP18231.1"/>
    </source>
</evidence>
<feature type="transmembrane region" description="Helical" evidence="1">
    <location>
        <begin position="306"/>
        <end position="327"/>
    </location>
</feature>
<feature type="transmembrane region" description="Helical" evidence="1">
    <location>
        <begin position="175"/>
        <end position="197"/>
    </location>
</feature>
<reference evidence="2 3" key="1">
    <citation type="submission" date="2018-06" db="EMBL/GenBank/DDBJ databases">
        <authorList>
            <consortium name="Pathogen Informatics"/>
            <person name="Doyle S."/>
        </authorList>
    </citation>
    <scope>NUCLEOTIDE SEQUENCE [LARGE SCALE GENOMIC DNA]</scope>
    <source>
        <strain evidence="2 3">NCTC9075</strain>
    </source>
</reference>
<dbReference type="GO" id="GO:0005886">
    <property type="term" value="C:plasma membrane"/>
    <property type="evidence" value="ECO:0007669"/>
    <property type="project" value="TreeGrafter"/>
</dbReference>
<dbReference type="PANTHER" id="PTHR30354">
    <property type="entry name" value="GNT FAMILY GLUCONATE TRANSPORTER"/>
    <property type="match status" value="1"/>
</dbReference>
<feature type="transmembrane region" description="Helical" evidence="1">
    <location>
        <begin position="102"/>
        <end position="133"/>
    </location>
</feature>
<feature type="transmembrane region" description="Helical" evidence="1">
    <location>
        <begin position="273"/>
        <end position="294"/>
    </location>
</feature>
<dbReference type="AlphaFoldDB" id="A0A377K2A1"/>
<dbReference type="PIRSF" id="PIRSF002746">
    <property type="entry name" value="Gluconate_transporter"/>
    <property type="match status" value="1"/>
</dbReference>
<accession>A0A377K2A1</accession>
<feature type="transmembrane region" description="Helical" evidence="1">
    <location>
        <begin position="6"/>
        <end position="22"/>
    </location>
</feature>
<proteinExistence type="predicted"/>
<dbReference type="PANTHER" id="PTHR30354:SF25">
    <property type="entry name" value="INNER MEMBRANE PERMEASE YGBN"/>
    <property type="match status" value="1"/>
</dbReference>
<dbReference type="NCBIfam" id="NF007332">
    <property type="entry name" value="PRK09821.1"/>
    <property type="match status" value="1"/>
</dbReference>
<gene>
    <name evidence="2" type="primary">ygbN</name>
    <name evidence="2" type="ORF">NCTC9075_01677</name>
</gene>
<dbReference type="EMBL" id="UGEM01000004">
    <property type="protein sequence ID" value="STP18231.1"/>
    <property type="molecule type" value="Genomic_DNA"/>
</dbReference>
<organism evidence="2 3">
    <name type="scientific">Escherichia coli</name>
    <dbReference type="NCBI Taxonomy" id="562"/>
    <lineage>
        <taxon>Bacteria</taxon>
        <taxon>Pseudomonadati</taxon>
        <taxon>Pseudomonadota</taxon>
        <taxon>Gammaproteobacteria</taxon>
        <taxon>Enterobacterales</taxon>
        <taxon>Enterobacteriaceae</taxon>
        <taxon>Escherichia</taxon>
    </lineage>
</organism>
<keyword evidence="1" id="KW-1133">Transmembrane helix</keyword>
<feature type="transmembrane region" description="Helical" evidence="1">
    <location>
        <begin position="339"/>
        <end position="362"/>
    </location>
</feature>
<dbReference type="GO" id="GO:0015128">
    <property type="term" value="F:gluconate transmembrane transporter activity"/>
    <property type="evidence" value="ECO:0007669"/>
    <property type="project" value="InterPro"/>
</dbReference>
<feature type="transmembrane region" description="Helical" evidence="1">
    <location>
        <begin position="53"/>
        <end position="75"/>
    </location>
</feature>
<keyword evidence="1" id="KW-0812">Transmembrane</keyword>
<evidence type="ECO:0000256" key="1">
    <source>
        <dbReference type="SAM" id="Phobius"/>
    </source>
</evidence>
<evidence type="ECO:0000313" key="3">
    <source>
        <dbReference type="Proteomes" id="UP000254181"/>
    </source>
</evidence>
<dbReference type="Pfam" id="PF02447">
    <property type="entry name" value="GntP_permease"/>
    <property type="match status" value="1"/>
</dbReference>
<protein>
    <submittedName>
        <fullName evidence="2">Inner membrane permease YgbN</fullName>
    </submittedName>
</protein>
<name>A0A377K2A1_ECOLX</name>
<feature type="transmembrane region" description="Helical" evidence="1">
    <location>
        <begin position="237"/>
        <end position="261"/>
    </location>
</feature>
<sequence>MSTITLLCIALAGVIMLLLLVIKAKVQPFVALLLVSLLVALAAGIPAGEVGKVMIAGMGGVLGSVTIIIGLGAMLGRMIEHSGGAESLANYFSRKLGDKRTIAALTLAAFFLGIPVFFDVGFIILAPIIYGFAKVAKISPLKFGLPVAGIMLTVHVAVPPHPGPVAAAGLLHADIGWLTIIGIAISIPVGIVGYFAAKIINKRQYAMSVEVLEQMQLAPASEEGATKLSDKINPPGVALVTSLIVIPIAIIMAGTVSATLMPPSHPLLGTLQLIGSPMVALMIALVLAFWLLALRRGWSLQHTSDIMGSALPTAAVVILVTGAGGVFGKVLVESGVGKALANMLQMIDLPLLPAAFIISLALRASQGSATVAILTTGGLLSEAVMGLNPIQCVLVTLAACFGGLGASHINDSGFLDCDQISGVVGSRRSENLDSVNDHSRFYRILNYLVRMARHLIIQIRYDVSFKCLIRV</sequence>
<dbReference type="Proteomes" id="UP000254181">
    <property type="component" value="Unassembled WGS sequence"/>
</dbReference>
<dbReference type="InterPro" id="IPR003474">
    <property type="entry name" value="Glcn_transporter"/>
</dbReference>
<keyword evidence="1" id="KW-0472">Membrane</keyword>
<feature type="transmembrane region" description="Helical" evidence="1">
    <location>
        <begin position="29"/>
        <end position="47"/>
    </location>
</feature>